<evidence type="ECO:0000256" key="4">
    <source>
        <dbReference type="ARBA" id="ARBA00022574"/>
    </source>
</evidence>
<sequence length="1552" mass="174111">MLSWDVQKERIFRALDVPFASPVHPKSYHSSQDDVTLVKVCTEDGHEWLVYIDSTKQRRDSSESASTLDEDFNHKSTISPLEHTEIHSTMPDDMSTTTLEAFLDRFYRAVESLESAASTMEPVHPSIAPLHSVITSTDGSVYVMCPMPKSSLHDISLQQRQKQEEMTFEMGLQFRFLIYQILLAAHHATPLFQQQLTPRHFVFDGFTLKLAPFVSLPAALPPSPRSLTERWCSGEVSNLEYLMALNAAAGRTMASNTSHAIVPWVTDFTSEHSLRDFTKTKFRLTKGDAQLDQMYSQTGYHVPENLTDLSVAIYMARALPRSILQRVVRSNFEPKEYPVSMARMFEWSPDECIPEFFLDPSVFTSIHKDMESVELPTWCSTPDAFIAFHRRVLESDAVSTALHQWIDLNFGVGLAGSKAMQSKNVTHRGFYQLFSYPHPIKRVGSPTRSLSSPEVGAVSPVVVFDEDYFALKQTKQSPKTNFDSTKVFGMRYAPLLEPCYNLDNDVRFSLGCIIAEIFLAKPLFSLQSLEYYVNNTQAVSNSTLLQANAMPSTVQQLVAGLVNPDRKLRPSIEDLLQIQNNKRVTHTSQSYLFPAYFTNVYEYLMLVTCDDWIERTEKLLEGSFPPEGFTLISSCVSVLLAKSTPVQAYESLVRLVPLLFHLLDSNKLREFVQGPILTLYESVDDNDGLRVCLISPQGMLGILWDQLGSCFVLKHILPILFDWLRQGSPLVQCATAHALGQLASCEMMGPSIGANDLLPQLLDIARKFKLKITKPLPKLLPPYAVGRAIVRLCSELHPTVVHTSAIPTLFIYVRQSLIDVNRQPPVYMTAEKYQLFMFLKTIRQLFAFLTPALASLHIPSLLRLLTLTKTCDSLTLSSLVHTTLRIAQIVGTDMTKQELCQPLRLFLVRFPEAQFPSYMQQFQHLLGFEHFDTCLGLPWSLSSATPSKIPIVKIPLPAMTLLTPKMAKVVVSMRSQLSPHTLKKHGPPSWTCATQLWPPTTGGDVLHELMAHDSRVRAFAVVDDFRWLLSSSGDGLVRLWRACDLQLVWQLRFKWPVYVLSAYARQQCVICDAQSVYLYDVTTRECKWQWKKPAQPLVAIHASPSGTLVVATADTVTLMDPKHGASSKAAVEWTVRGCVTCVSELYGYVAVGALSGQVALLNRGTGGIHCTWKGHDAKVVMVQAVSPTLFLTVGADKLAVLWRWPELQIVTAITNLPEKIEASQIDCNSRPDGSVWLVIGHGTRLATMCLSPQPPTGRRTKLVWLEAKSRQLIQAVVVLQHCVSQDSHQCLFDLVVVRYTNVGYTRSSESVAIHYHFTTGGVMDTVVNIASAAFSLGVAFPLRVASDLSVIPSIGLLKRNQRHFEMYIGIFHVFISCMTNGAELYGKAYNAPLFLAYAQWSNILDVLWLAFLYLLVVHHLSIKNENINIILRYVGFSLAWIMRVKDGPYEHSYSLLMVLVGFSLVVVRRLVFRDQFMQPLRKAGAAISVALALFCTGVYLFAYDIPVDGVILRSVFYCCLGAFFYFGWKCAPPPMAAAKKWDDCDVVTSDYI</sequence>
<dbReference type="VEuPathDB" id="FungiDB:AeMF1_002284"/>
<evidence type="ECO:0000256" key="1">
    <source>
        <dbReference type="ARBA" id="ARBA00004651"/>
    </source>
</evidence>
<dbReference type="SMART" id="SM00320">
    <property type="entry name" value="WD40"/>
    <property type="match status" value="3"/>
</dbReference>
<evidence type="ECO:0000256" key="3">
    <source>
        <dbReference type="ARBA" id="ARBA00022475"/>
    </source>
</evidence>
<dbReference type="Pfam" id="PF02138">
    <property type="entry name" value="Beach"/>
    <property type="match status" value="1"/>
</dbReference>
<dbReference type="PROSITE" id="PS50294">
    <property type="entry name" value="WD_REPEATS_REGION"/>
    <property type="match status" value="1"/>
</dbReference>
<evidence type="ECO:0000259" key="10">
    <source>
        <dbReference type="SMART" id="SM01026"/>
    </source>
</evidence>
<keyword evidence="3" id="KW-1003">Cell membrane</keyword>
<dbReference type="PROSITE" id="PS50082">
    <property type="entry name" value="WD_REPEATS_2"/>
    <property type="match status" value="1"/>
</dbReference>
<dbReference type="Gene3D" id="2.130.10.10">
    <property type="entry name" value="YVTN repeat-like/Quinoprotein amine dehydrogenase"/>
    <property type="match status" value="2"/>
</dbReference>
<dbReference type="InterPro" id="IPR011009">
    <property type="entry name" value="Kinase-like_dom_sf"/>
</dbReference>
<feature type="transmembrane region" description="Helical" evidence="9">
    <location>
        <begin position="1429"/>
        <end position="1445"/>
    </location>
</feature>
<comment type="subcellular location">
    <subcellularLocation>
        <location evidence="1">Cell membrane</location>
        <topology evidence="1">Multi-pass membrane protein</topology>
    </subcellularLocation>
</comment>
<feature type="transmembrane region" description="Helical" evidence="9">
    <location>
        <begin position="1397"/>
        <end position="1417"/>
    </location>
</feature>
<accession>A0A6G0W8U0</accession>
<dbReference type="GO" id="GO:0005886">
    <property type="term" value="C:plasma membrane"/>
    <property type="evidence" value="ECO:0007669"/>
    <property type="project" value="UniProtKB-SubCell"/>
</dbReference>
<feature type="domain" description="BEACH" evidence="10">
    <location>
        <begin position="228"/>
        <end position="441"/>
    </location>
</feature>
<keyword evidence="6 9" id="KW-1133">Transmembrane helix</keyword>
<feature type="transmembrane region" description="Helical" evidence="9">
    <location>
        <begin position="1366"/>
        <end position="1385"/>
    </location>
</feature>
<feature type="transmembrane region" description="Helical" evidence="9">
    <location>
        <begin position="1326"/>
        <end position="1345"/>
    </location>
</feature>
<dbReference type="SUPFAM" id="SSF81837">
    <property type="entry name" value="BEACH domain"/>
    <property type="match status" value="1"/>
</dbReference>
<dbReference type="Gene3D" id="1.10.1540.10">
    <property type="entry name" value="BEACH domain"/>
    <property type="match status" value="1"/>
</dbReference>
<dbReference type="InterPro" id="IPR015943">
    <property type="entry name" value="WD40/YVTN_repeat-like_dom_sf"/>
</dbReference>
<evidence type="ECO:0000256" key="9">
    <source>
        <dbReference type="SAM" id="Phobius"/>
    </source>
</evidence>
<dbReference type="SMART" id="SM01026">
    <property type="entry name" value="Beach"/>
    <property type="match status" value="1"/>
</dbReference>
<reference evidence="11 12" key="1">
    <citation type="submission" date="2019-07" db="EMBL/GenBank/DDBJ databases">
        <title>Genomics analysis of Aphanomyces spp. identifies a new class of oomycete effector associated with host adaptation.</title>
        <authorList>
            <person name="Gaulin E."/>
        </authorList>
    </citation>
    <scope>NUCLEOTIDE SEQUENCE [LARGE SCALE GENOMIC DNA]</scope>
    <source>
        <strain evidence="11 12">ATCC 201684</strain>
    </source>
</reference>
<gene>
    <name evidence="11" type="ORF">Ae201684_018307</name>
</gene>
<protein>
    <recommendedName>
        <fullName evidence="10">BEACH domain-containing protein</fullName>
    </recommendedName>
</protein>
<dbReference type="Gene3D" id="1.10.510.10">
    <property type="entry name" value="Transferase(Phosphotransferase) domain 1"/>
    <property type="match status" value="1"/>
</dbReference>
<dbReference type="InterPro" id="IPR036372">
    <property type="entry name" value="BEACH_dom_sf"/>
</dbReference>
<evidence type="ECO:0000313" key="12">
    <source>
        <dbReference type="Proteomes" id="UP000481153"/>
    </source>
</evidence>
<feature type="transmembrane region" description="Helical" evidence="9">
    <location>
        <begin position="1483"/>
        <end position="1502"/>
    </location>
</feature>
<comment type="caution">
    <text evidence="11">The sequence shown here is derived from an EMBL/GenBank/DDBJ whole genome shotgun (WGS) entry which is preliminary data.</text>
</comment>
<dbReference type="InterPro" id="IPR000409">
    <property type="entry name" value="BEACH_dom"/>
</dbReference>
<dbReference type="SUPFAM" id="SSF56112">
    <property type="entry name" value="Protein kinase-like (PK-like)"/>
    <property type="match status" value="1"/>
</dbReference>
<comment type="similarity">
    <text evidence="2">Belongs to the TMEM8 family.</text>
</comment>
<evidence type="ECO:0000256" key="7">
    <source>
        <dbReference type="ARBA" id="ARBA00023136"/>
    </source>
</evidence>
<evidence type="ECO:0000256" key="8">
    <source>
        <dbReference type="PROSITE-ProRule" id="PRU00221"/>
    </source>
</evidence>
<dbReference type="InterPro" id="IPR021910">
    <property type="entry name" value="NGX6/PGAP6/MYMK"/>
</dbReference>
<feature type="repeat" description="WD" evidence="8">
    <location>
        <begin position="1009"/>
        <end position="1040"/>
    </location>
</feature>
<keyword evidence="12" id="KW-1185">Reference proteome</keyword>
<dbReference type="InterPro" id="IPR016024">
    <property type="entry name" value="ARM-type_fold"/>
</dbReference>
<proteinExistence type="inferred from homology"/>
<feature type="transmembrane region" description="Helical" evidence="9">
    <location>
        <begin position="1514"/>
        <end position="1531"/>
    </location>
</feature>
<dbReference type="SUPFAM" id="SSF48371">
    <property type="entry name" value="ARM repeat"/>
    <property type="match status" value="1"/>
</dbReference>
<dbReference type="VEuPathDB" id="FungiDB:AeMF1_002283"/>
<evidence type="ECO:0000256" key="6">
    <source>
        <dbReference type="ARBA" id="ARBA00022989"/>
    </source>
</evidence>
<dbReference type="SUPFAM" id="SSF50978">
    <property type="entry name" value="WD40 repeat-like"/>
    <property type="match status" value="1"/>
</dbReference>
<feature type="transmembrane region" description="Helical" evidence="9">
    <location>
        <begin position="1451"/>
        <end position="1471"/>
    </location>
</feature>
<keyword evidence="5 9" id="KW-0812">Transmembrane</keyword>
<dbReference type="PANTHER" id="PTHR46866:SF1">
    <property type="entry name" value="GH12955P"/>
    <property type="match status" value="1"/>
</dbReference>
<dbReference type="EMBL" id="VJMJ01000330">
    <property type="protein sequence ID" value="KAF0722574.1"/>
    <property type="molecule type" value="Genomic_DNA"/>
</dbReference>
<keyword evidence="4 8" id="KW-0853">WD repeat</keyword>
<keyword evidence="7 9" id="KW-0472">Membrane</keyword>
<evidence type="ECO:0000313" key="11">
    <source>
        <dbReference type="EMBL" id="KAF0722574.1"/>
    </source>
</evidence>
<dbReference type="InterPro" id="IPR001680">
    <property type="entry name" value="WD40_rpt"/>
</dbReference>
<dbReference type="Pfam" id="PF12036">
    <property type="entry name" value="DUF3522"/>
    <property type="match status" value="1"/>
</dbReference>
<dbReference type="PANTHER" id="PTHR46866">
    <property type="entry name" value="GH12955P"/>
    <property type="match status" value="1"/>
</dbReference>
<dbReference type="InterPro" id="IPR036322">
    <property type="entry name" value="WD40_repeat_dom_sf"/>
</dbReference>
<evidence type="ECO:0000256" key="2">
    <source>
        <dbReference type="ARBA" id="ARBA00005542"/>
    </source>
</evidence>
<dbReference type="Proteomes" id="UP000481153">
    <property type="component" value="Unassembled WGS sequence"/>
</dbReference>
<evidence type="ECO:0000256" key="5">
    <source>
        <dbReference type="ARBA" id="ARBA00022692"/>
    </source>
</evidence>
<organism evidence="11 12">
    <name type="scientific">Aphanomyces euteiches</name>
    <dbReference type="NCBI Taxonomy" id="100861"/>
    <lineage>
        <taxon>Eukaryota</taxon>
        <taxon>Sar</taxon>
        <taxon>Stramenopiles</taxon>
        <taxon>Oomycota</taxon>
        <taxon>Saprolegniomycetes</taxon>
        <taxon>Saprolegniales</taxon>
        <taxon>Verrucalvaceae</taxon>
        <taxon>Aphanomyces</taxon>
    </lineage>
</organism>
<name>A0A6G0W8U0_9STRA</name>